<evidence type="ECO:0000313" key="2">
    <source>
        <dbReference type="Proteomes" id="UP000004956"/>
    </source>
</evidence>
<dbReference type="PATRIC" id="fig|762967.3.peg.529"/>
<organism evidence="1 2">
    <name type="scientific">Sutterella parvirubra YIT 11816</name>
    <dbReference type="NCBI Taxonomy" id="762967"/>
    <lineage>
        <taxon>Bacteria</taxon>
        <taxon>Pseudomonadati</taxon>
        <taxon>Pseudomonadota</taxon>
        <taxon>Betaproteobacteria</taxon>
        <taxon>Burkholderiales</taxon>
        <taxon>Sutterellaceae</taxon>
        <taxon>Sutterella</taxon>
    </lineage>
</organism>
<dbReference type="HOGENOM" id="CLU_2902606_0_0_4"/>
<reference evidence="1 2" key="1">
    <citation type="submission" date="2011-11" db="EMBL/GenBank/DDBJ databases">
        <authorList>
            <person name="Weinstock G."/>
            <person name="Sodergren E."/>
            <person name="Clifton S."/>
            <person name="Fulton L."/>
            <person name="Fulton B."/>
            <person name="Courtney L."/>
            <person name="Fronick C."/>
            <person name="Harrison M."/>
            <person name="Strong C."/>
            <person name="Farmer C."/>
            <person name="Delahaunty K."/>
            <person name="Markovic C."/>
            <person name="Hall O."/>
            <person name="Minx P."/>
            <person name="Tomlinson C."/>
            <person name="Mitreva M."/>
            <person name="Hou S."/>
            <person name="Chen J."/>
            <person name="Wollam A."/>
            <person name="Pepin K.H."/>
            <person name="Johnson M."/>
            <person name="Bhonagiri V."/>
            <person name="Zhang X."/>
            <person name="Suruliraj S."/>
            <person name="Warren W."/>
            <person name="Chinwalla A."/>
            <person name="Mardis E.R."/>
            <person name="Wilson R.K."/>
        </authorList>
    </citation>
    <scope>NUCLEOTIDE SEQUENCE [LARGE SCALE GENOMIC DNA]</scope>
    <source>
        <strain evidence="1 2">YIT 11816</strain>
    </source>
</reference>
<name>H3KD44_9BURK</name>
<evidence type="ECO:0000313" key="1">
    <source>
        <dbReference type="EMBL" id="EHY31961.1"/>
    </source>
</evidence>
<protein>
    <submittedName>
        <fullName evidence="1">Uncharacterized protein</fullName>
    </submittedName>
</protein>
<sequence length="62" mass="6330">MLSRGGALTAVAVERPGEGFGRAAAGLSAFRERFGSCRTLAVGPSGIPLVEFLRADPVALLS</sequence>
<dbReference type="Proteomes" id="UP000004956">
    <property type="component" value="Unassembled WGS sequence"/>
</dbReference>
<accession>H3KD44</accession>
<dbReference type="AlphaFoldDB" id="H3KD44"/>
<dbReference type="EMBL" id="AFBQ01000082">
    <property type="protein sequence ID" value="EHY31961.1"/>
    <property type="molecule type" value="Genomic_DNA"/>
</dbReference>
<comment type="caution">
    <text evidence="1">The sequence shown here is derived from an EMBL/GenBank/DDBJ whole genome shotgun (WGS) entry which is preliminary data.</text>
</comment>
<gene>
    <name evidence="1" type="ORF">HMPREF9440_00650</name>
</gene>
<keyword evidence="2" id="KW-1185">Reference proteome</keyword>
<proteinExistence type="predicted"/>